<organism evidence="1 2">
    <name type="scientific">Passalora fulva</name>
    <name type="common">Tomato leaf mold</name>
    <name type="synonym">Cladosporium fulvum</name>
    <dbReference type="NCBI Taxonomy" id="5499"/>
    <lineage>
        <taxon>Eukaryota</taxon>
        <taxon>Fungi</taxon>
        <taxon>Dikarya</taxon>
        <taxon>Ascomycota</taxon>
        <taxon>Pezizomycotina</taxon>
        <taxon>Dothideomycetes</taxon>
        <taxon>Dothideomycetidae</taxon>
        <taxon>Mycosphaerellales</taxon>
        <taxon>Mycosphaerellaceae</taxon>
        <taxon>Fulvia</taxon>
    </lineage>
</organism>
<dbReference type="RefSeq" id="XP_047757984.1">
    <property type="nucleotide sequence ID" value="XM_047902045.1"/>
</dbReference>
<dbReference type="Proteomes" id="UP000756132">
    <property type="component" value="Chromosome 2"/>
</dbReference>
<reference evidence="1" key="2">
    <citation type="journal article" date="2022" name="Microb. Genom.">
        <title>A chromosome-scale genome assembly of the tomato pathogen Cladosporium fulvum reveals a compartmentalized genome architecture and the presence of a dispensable chromosome.</title>
        <authorList>
            <person name="Zaccaron A.Z."/>
            <person name="Chen L.H."/>
            <person name="Samaras A."/>
            <person name="Stergiopoulos I."/>
        </authorList>
    </citation>
    <scope>NUCLEOTIDE SEQUENCE</scope>
    <source>
        <strain evidence="1">Race5_Kim</strain>
    </source>
</reference>
<dbReference type="OrthoDB" id="423498at2759"/>
<evidence type="ECO:0000313" key="1">
    <source>
        <dbReference type="EMBL" id="UJO13618.1"/>
    </source>
</evidence>
<dbReference type="KEGG" id="ffu:CLAFUR5_02897"/>
<reference evidence="1" key="1">
    <citation type="submission" date="2021-12" db="EMBL/GenBank/DDBJ databases">
        <authorList>
            <person name="Zaccaron A."/>
            <person name="Stergiopoulos I."/>
        </authorList>
    </citation>
    <scope>NUCLEOTIDE SEQUENCE</scope>
    <source>
        <strain evidence="1">Race5_Kim</strain>
    </source>
</reference>
<accession>A0A9Q8P543</accession>
<gene>
    <name evidence="1" type="ORF">CLAFUR5_02897</name>
</gene>
<protein>
    <submittedName>
        <fullName evidence="1">Uncharacterized protein</fullName>
    </submittedName>
</protein>
<dbReference type="AlphaFoldDB" id="A0A9Q8P543"/>
<dbReference type="EMBL" id="CP090164">
    <property type="protein sequence ID" value="UJO13618.1"/>
    <property type="molecule type" value="Genomic_DNA"/>
</dbReference>
<dbReference type="GeneID" id="71982775"/>
<proteinExistence type="predicted"/>
<sequence length="144" mass="15754">MNGPRRCSALNDVLPNPCVYRVYNIATGKIYATSNWAGSLDNPINVTTIDIKNDHKTESVRYDKLAEGNGGSAFYPPGTPANSSEGQQIVFSAPIAQKTSETAKLNDITKVFVPGGMYIFNAYKLWKITIKAEGRSVKRGFGLY</sequence>
<keyword evidence="2" id="KW-1185">Reference proteome</keyword>
<name>A0A9Q8P543_PASFU</name>
<evidence type="ECO:0000313" key="2">
    <source>
        <dbReference type="Proteomes" id="UP000756132"/>
    </source>
</evidence>